<comment type="caution">
    <text evidence="1">The sequence shown here is derived from an EMBL/GenBank/DDBJ whole genome shotgun (WGS) entry which is preliminary data.</text>
</comment>
<dbReference type="RefSeq" id="WP_204013349.1">
    <property type="nucleotide sequence ID" value="NZ_JBHMQT010000009.1"/>
</dbReference>
<keyword evidence="2" id="KW-1185">Reference proteome</keyword>
<organism evidence="1 2">
    <name type="scientific">Sphaerimonospora cavernae</name>
    <dbReference type="NCBI Taxonomy" id="1740611"/>
    <lineage>
        <taxon>Bacteria</taxon>
        <taxon>Bacillati</taxon>
        <taxon>Actinomycetota</taxon>
        <taxon>Actinomycetes</taxon>
        <taxon>Streptosporangiales</taxon>
        <taxon>Streptosporangiaceae</taxon>
        <taxon>Sphaerimonospora</taxon>
    </lineage>
</organism>
<proteinExistence type="predicted"/>
<protein>
    <submittedName>
        <fullName evidence="1">Uncharacterized protein</fullName>
    </submittedName>
</protein>
<reference evidence="1 2" key="1">
    <citation type="submission" date="2024-09" db="EMBL/GenBank/DDBJ databases">
        <authorList>
            <person name="Sun Q."/>
            <person name="Mori K."/>
        </authorList>
    </citation>
    <scope>NUCLEOTIDE SEQUENCE [LARGE SCALE GENOMIC DNA]</scope>
    <source>
        <strain evidence="1 2">TBRC 1851</strain>
    </source>
</reference>
<sequence length="171" mass="18698">MSRLMIGPLSGEILGRPGLEAGERRAEAIQCILAGTTIAEVRTALGLDAADERAVADHVRKASPWMAVVTLDPGDPDDWGDCPGISPHPGPPLPGRTELFWCGEVPGLGRVVEHTCLCIMTEYELLSYGGTYRIRRTTIPRAGVPTVSFTGGWRRPEAYEWWFRLLTGQAR</sequence>
<dbReference type="Proteomes" id="UP001589870">
    <property type="component" value="Unassembled WGS sequence"/>
</dbReference>
<name>A0ABV6U0M1_9ACTN</name>
<evidence type="ECO:0000313" key="1">
    <source>
        <dbReference type="EMBL" id="MFC0862009.1"/>
    </source>
</evidence>
<evidence type="ECO:0000313" key="2">
    <source>
        <dbReference type="Proteomes" id="UP001589870"/>
    </source>
</evidence>
<gene>
    <name evidence="1" type="ORF">ACFHYQ_06850</name>
</gene>
<accession>A0ABV6U0M1</accession>
<dbReference type="EMBL" id="JBHMQT010000009">
    <property type="protein sequence ID" value="MFC0862009.1"/>
    <property type="molecule type" value="Genomic_DNA"/>
</dbReference>